<organism evidence="10 11">
    <name type="scientific">Luedemannella flava</name>
    <dbReference type="NCBI Taxonomy" id="349316"/>
    <lineage>
        <taxon>Bacteria</taxon>
        <taxon>Bacillati</taxon>
        <taxon>Actinomycetota</taxon>
        <taxon>Actinomycetes</taxon>
        <taxon>Micromonosporales</taxon>
        <taxon>Micromonosporaceae</taxon>
        <taxon>Luedemannella</taxon>
    </lineage>
</organism>
<name>A0ABP4YBQ2_9ACTN</name>
<dbReference type="Pfam" id="PF01678">
    <property type="entry name" value="DAP_epimerase"/>
    <property type="match status" value="2"/>
</dbReference>
<protein>
    <recommendedName>
        <fullName evidence="3 8">Diaminopimelate epimerase</fullName>
        <shortName evidence="8">DAP epimerase</shortName>
        <ecNumber evidence="3 8">5.1.1.7</ecNumber>
    </recommendedName>
    <alternativeName>
        <fullName evidence="8">PLP-independent amino acid racemase</fullName>
    </alternativeName>
</protein>
<comment type="pathway">
    <text evidence="1 8">Amino-acid biosynthesis; L-lysine biosynthesis via DAP pathway; DL-2,6-diaminopimelate from LL-2,6-diaminopimelate: step 1/1.</text>
</comment>
<keyword evidence="8" id="KW-0963">Cytoplasm</keyword>
<dbReference type="PROSITE" id="PS01326">
    <property type="entry name" value="DAP_EPIMERASE"/>
    <property type="match status" value="1"/>
</dbReference>
<comment type="caution">
    <text evidence="8">Lacks conserved residue(s) required for the propagation of feature annotation.</text>
</comment>
<feature type="site" description="Could be important to modulate the pK values of the two catalytic cysteine residues" evidence="8">
    <location>
        <position position="221"/>
    </location>
</feature>
<keyword evidence="4 8" id="KW-0028">Amino-acid biosynthesis</keyword>
<dbReference type="HAMAP" id="MF_00197">
    <property type="entry name" value="DAP_epimerase"/>
    <property type="match status" value="1"/>
</dbReference>
<dbReference type="EC" id="5.1.1.7" evidence="3 8"/>
<evidence type="ECO:0000313" key="11">
    <source>
        <dbReference type="Proteomes" id="UP001500218"/>
    </source>
</evidence>
<feature type="binding site" evidence="8">
    <location>
        <begin position="97"/>
        <end position="98"/>
    </location>
    <ligand>
        <name>substrate</name>
    </ligand>
</feature>
<feature type="active site" evidence="9">
    <location>
        <position position="96"/>
    </location>
</feature>
<evidence type="ECO:0000256" key="2">
    <source>
        <dbReference type="ARBA" id="ARBA00010219"/>
    </source>
</evidence>
<sequence length="295" mass="29866">MMGGMDAMVSEPDRAVSFAKGHGTGNDFVVLPDPDGALALTPEFVAAVCDRRFGVGGDGVLRVVRTAAHPEVAHRAAEAEWFMDYWNSDGSLAAMCGNGVRVYSRYLVESGLAEGPTVTVLTRAGVVVAEVGAEVAVSMPLPSVGGRGTADVGGVIFTGTAATCGNPNLVCPVADLDTLSLDAVPRLDTMQFPESANVEFVVLAKDDVPGADLHVAMRVIERGSGETLSCGSGACAVAAVALAGGLGTDPLTEGTVAIDVPGGRVTVSVSPDRCVLSGPAVLVATGEIDLASLRA</sequence>
<dbReference type="NCBIfam" id="TIGR00652">
    <property type="entry name" value="DapF"/>
    <property type="match status" value="1"/>
</dbReference>
<dbReference type="SUPFAM" id="SSF54506">
    <property type="entry name" value="Diaminopimelate epimerase-like"/>
    <property type="match status" value="2"/>
</dbReference>
<feature type="binding site" evidence="8">
    <location>
        <position position="87"/>
    </location>
    <ligand>
        <name>substrate</name>
    </ligand>
</feature>
<dbReference type="Proteomes" id="UP001500218">
    <property type="component" value="Unassembled WGS sequence"/>
</dbReference>
<dbReference type="InterPro" id="IPR018510">
    <property type="entry name" value="DAP_epimerase_AS"/>
</dbReference>
<evidence type="ECO:0000256" key="6">
    <source>
        <dbReference type="ARBA" id="ARBA00023235"/>
    </source>
</evidence>
<proteinExistence type="inferred from homology"/>
<evidence type="ECO:0000256" key="1">
    <source>
        <dbReference type="ARBA" id="ARBA00005196"/>
    </source>
</evidence>
<evidence type="ECO:0000256" key="8">
    <source>
        <dbReference type="HAMAP-Rule" id="MF_00197"/>
    </source>
</evidence>
<comment type="subunit">
    <text evidence="8">Homodimer.</text>
</comment>
<comment type="subcellular location">
    <subcellularLocation>
        <location evidence="8">Cytoplasm</location>
    </subcellularLocation>
</comment>
<feature type="binding site" evidence="8">
    <location>
        <begin position="231"/>
        <end position="232"/>
    </location>
    <ligand>
        <name>substrate</name>
    </ligand>
</feature>
<feature type="active site" description="Proton donor" evidence="8">
    <location>
        <position position="96"/>
    </location>
</feature>
<evidence type="ECO:0000256" key="9">
    <source>
        <dbReference type="PROSITE-ProRule" id="PRU10125"/>
    </source>
</evidence>
<keyword evidence="5 8" id="KW-0457">Lysine biosynthesis</keyword>
<comment type="function">
    <text evidence="8">Catalyzes the stereoinversion of LL-2,6-diaminopimelate (L,L-DAP) to meso-diaminopimelate (meso-DAP), a precursor of L-lysine and an essential component of the bacterial peptidoglycan.</text>
</comment>
<evidence type="ECO:0000256" key="5">
    <source>
        <dbReference type="ARBA" id="ARBA00023154"/>
    </source>
</evidence>
<dbReference type="PANTHER" id="PTHR31689">
    <property type="entry name" value="DIAMINOPIMELATE EPIMERASE, CHLOROPLASTIC"/>
    <property type="match status" value="1"/>
</dbReference>
<evidence type="ECO:0000256" key="7">
    <source>
        <dbReference type="ARBA" id="ARBA00051712"/>
    </source>
</evidence>
<keyword evidence="6 8" id="KW-0413">Isomerase</keyword>
<evidence type="ECO:0000256" key="4">
    <source>
        <dbReference type="ARBA" id="ARBA00022605"/>
    </source>
</evidence>
<evidence type="ECO:0000256" key="3">
    <source>
        <dbReference type="ARBA" id="ARBA00013080"/>
    </source>
</evidence>
<dbReference type="EMBL" id="BAAALT010000101">
    <property type="protein sequence ID" value="GAA1810222.1"/>
    <property type="molecule type" value="Genomic_DNA"/>
</dbReference>
<dbReference type="InterPro" id="IPR001653">
    <property type="entry name" value="DAP_epimerase_DapF"/>
</dbReference>
<feature type="active site" description="Proton acceptor" evidence="8">
    <location>
        <position position="230"/>
    </location>
</feature>
<accession>A0ABP4YBQ2</accession>
<comment type="similarity">
    <text evidence="2 8">Belongs to the diaminopimelate epimerase family.</text>
</comment>
<dbReference type="PANTHER" id="PTHR31689:SF0">
    <property type="entry name" value="DIAMINOPIMELATE EPIMERASE"/>
    <property type="match status" value="1"/>
</dbReference>
<gene>
    <name evidence="8 10" type="primary">dapF</name>
    <name evidence="10" type="ORF">GCM10009682_34860</name>
</gene>
<feature type="binding site" evidence="8">
    <location>
        <position position="197"/>
    </location>
    <ligand>
        <name>substrate</name>
    </ligand>
</feature>
<comment type="caution">
    <text evidence="10">The sequence shown here is derived from an EMBL/GenBank/DDBJ whole genome shotgun (WGS) entry which is preliminary data.</text>
</comment>
<comment type="catalytic activity">
    <reaction evidence="7 8">
        <text>(2S,6S)-2,6-diaminopimelate = meso-2,6-diaminopimelate</text>
        <dbReference type="Rhea" id="RHEA:15393"/>
        <dbReference type="ChEBI" id="CHEBI:57609"/>
        <dbReference type="ChEBI" id="CHEBI:57791"/>
        <dbReference type="EC" id="5.1.1.7"/>
    </reaction>
</comment>
<feature type="binding site" evidence="8">
    <location>
        <position position="166"/>
    </location>
    <ligand>
        <name>substrate</name>
    </ligand>
</feature>
<dbReference type="Gene3D" id="3.10.310.10">
    <property type="entry name" value="Diaminopimelate Epimerase, Chain A, domain 1"/>
    <property type="match status" value="2"/>
</dbReference>
<feature type="binding site" evidence="8">
    <location>
        <position position="26"/>
    </location>
    <ligand>
        <name>substrate</name>
    </ligand>
</feature>
<feature type="binding site" evidence="8">
    <location>
        <begin position="221"/>
        <end position="222"/>
    </location>
    <ligand>
        <name>substrate</name>
    </ligand>
</feature>
<keyword evidence="11" id="KW-1185">Reference proteome</keyword>
<evidence type="ECO:0000313" key="10">
    <source>
        <dbReference type="EMBL" id="GAA1810222.1"/>
    </source>
</evidence>
<reference evidence="11" key="1">
    <citation type="journal article" date="2019" name="Int. J. Syst. Evol. Microbiol.">
        <title>The Global Catalogue of Microorganisms (GCM) 10K type strain sequencing project: providing services to taxonomists for standard genome sequencing and annotation.</title>
        <authorList>
            <consortium name="The Broad Institute Genomics Platform"/>
            <consortium name="The Broad Institute Genome Sequencing Center for Infectious Disease"/>
            <person name="Wu L."/>
            <person name="Ma J."/>
        </authorList>
    </citation>
    <scope>NUCLEOTIDE SEQUENCE [LARGE SCALE GENOMIC DNA]</scope>
    <source>
        <strain evidence="11">JCM 13250</strain>
    </source>
</reference>